<evidence type="ECO:0000256" key="3">
    <source>
        <dbReference type="SAM" id="MobiDB-lite"/>
    </source>
</evidence>
<evidence type="ECO:0000259" key="5">
    <source>
        <dbReference type="PROSITE" id="PS51778"/>
    </source>
</evidence>
<keyword evidence="4" id="KW-1133">Transmembrane helix</keyword>
<feature type="compositionally biased region" description="Acidic residues" evidence="3">
    <location>
        <begin position="1023"/>
        <end position="1034"/>
    </location>
</feature>
<feature type="transmembrane region" description="Helical" evidence="4">
    <location>
        <begin position="381"/>
        <end position="403"/>
    </location>
</feature>
<feature type="transmembrane region" description="Helical" evidence="4">
    <location>
        <begin position="300"/>
        <end position="318"/>
    </location>
</feature>
<dbReference type="EMBL" id="CP151508">
    <property type="protein sequence ID" value="WZN63733.1"/>
    <property type="molecule type" value="Genomic_DNA"/>
</dbReference>
<accession>A0AAX4PCX2</accession>
<dbReference type="GO" id="GO:0005789">
    <property type="term" value="C:endoplasmic reticulum membrane"/>
    <property type="evidence" value="ECO:0007669"/>
    <property type="project" value="TreeGrafter"/>
</dbReference>
<feature type="compositionally biased region" description="Polar residues" evidence="3">
    <location>
        <begin position="1"/>
        <end position="21"/>
    </location>
</feature>
<dbReference type="AlphaFoldDB" id="A0AAX4PCX2"/>
<dbReference type="Pfam" id="PF16016">
    <property type="entry name" value="VASt"/>
    <property type="match status" value="1"/>
</dbReference>
<reference evidence="6 7" key="1">
    <citation type="submission" date="2024-03" db="EMBL/GenBank/DDBJ databases">
        <title>Complete genome sequence of the green alga Chloropicon roscoffensis RCC1871.</title>
        <authorList>
            <person name="Lemieux C."/>
            <person name="Pombert J.-F."/>
            <person name="Otis C."/>
            <person name="Turmel M."/>
        </authorList>
    </citation>
    <scope>NUCLEOTIDE SEQUENCE [LARGE SCALE GENOMIC DNA]</scope>
    <source>
        <strain evidence="6 7">RCC1871</strain>
    </source>
</reference>
<dbReference type="InterPro" id="IPR031968">
    <property type="entry name" value="VASt"/>
</dbReference>
<dbReference type="Pfam" id="PF06398">
    <property type="entry name" value="Pex24p"/>
    <property type="match status" value="1"/>
</dbReference>
<dbReference type="InterPro" id="IPR051482">
    <property type="entry name" value="Cholesterol_transport"/>
</dbReference>
<evidence type="ECO:0000256" key="2">
    <source>
        <dbReference type="ARBA" id="ARBA00023136"/>
    </source>
</evidence>
<gene>
    <name evidence="6" type="ORF">HKI87_08g52840</name>
</gene>
<dbReference type="Proteomes" id="UP001472866">
    <property type="component" value="Chromosome 08"/>
</dbReference>
<dbReference type="GO" id="GO:0032934">
    <property type="term" value="F:sterol binding"/>
    <property type="evidence" value="ECO:0007669"/>
    <property type="project" value="TreeGrafter"/>
</dbReference>
<dbReference type="GO" id="GO:0140268">
    <property type="term" value="C:endoplasmic reticulum-plasma membrane contact site"/>
    <property type="evidence" value="ECO:0007669"/>
    <property type="project" value="TreeGrafter"/>
</dbReference>
<dbReference type="InterPro" id="IPR010482">
    <property type="entry name" value="TECPR1-like_DysF"/>
</dbReference>
<evidence type="ECO:0000313" key="7">
    <source>
        <dbReference type="Proteomes" id="UP001472866"/>
    </source>
</evidence>
<keyword evidence="2 4" id="KW-0472">Membrane</keyword>
<dbReference type="PROSITE" id="PS51778">
    <property type="entry name" value="VAST"/>
    <property type="match status" value="1"/>
</dbReference>
<dbReference type="PANTHER" id="PTHR23319:SF4">
    <property type="entry name" value="GRAM DOMAIN CONTAINING 1B, ISOFORM E"/>
    <property type="match status" value="1"/>
</dbReference>
<evidence type="ECO:0000256" key="4">
    <source>
        <dbReference type="SAM" id="Phobius"/>
    </source>
</evidence>
<feature type="region of interest" description="Disordered" evidence="3">
    <location>
        <begin position="825"/>
        <end position="884"/>
    </location>
</feature>
<feature type="region of interest" description="Disordered" evidence="3">
    <location>
        <begin position="673"/>
        <end position="708"/>
    </location>
</feature>
<keyword evidence="4" id="KW-0812">Transmembrane</keyword>
<feature type="compositionally biased region" description="Polar residues" evidence="3">
    <location>
        <begin position="997"/>
        <end position="1015"/>
    </location>
</feature>
<feature type="domain" description="VASt" evidence="5">
    <location>
        <begin position="94"/>
        <end position="266"/>
    </location>
</feature>
<proteinExistence type="predicted"/>
<feature type="compositionally biased region" description="Basic and acidic residues" evidence="3">
    <location>
        <begin position="1035"/>
        <end position="1049"/>
    </location>
</feature>
<dbReference type="PANTHER" id="PTHR23319">
    <property type="entry name" value="GRAM DOMAIN CONTAINING 1B, ISOFORM E"/>
    <property type="match status" value="1"/>
</dbReference>
<evidence type="ECO:0000313" key="6">
    <source>
        <dbReference type="EMBL" id="WZN63733.1"/>
    </source>
</evidence>
<feature type="region of interest" description="Disordered" evidence="3">
    <location>
        <begin position="997"/>
        <end position="1065"/>
    </location>
</feature>
<evidence type="ECO:0000256" key="1">
    <source>
        <dbReference type="ARBA" id="ARBA00004370"/>
    </source>
</evidence>
<dbReference type="GO" id="GO:0032366">
    <property type="term" value="P:intracellular sterol transport"/>
    <property type="evidence" value="ECO:0007669"/>
    <property type="project" value="TreeGrafter"/>
</dbReference>
<dbReference type="GO" id="GO:0098588">
    <property type="term" value="C:bounding membrane of organelle"/>
    <property type="evidence" value="ECO:0007669"/>
    <property type="project" value="UniProtKB-ARBA"/>
</dbReference>
<dbReference type="GO" id="GO:0005886">
    <property type="term" value="C:plasma membrane"/>
    <property type="evidence" value="ECO:0007669"/>
    <property type="project" value="TreeGrafter"/>
</dbReference>
<comment type="subcellular location">
    <subcellularLocation>
        <location evidence="1">Membrane</location>
    </subcellularLocation>
</comment>
<dbReference type="GO" id="GO:0120015">
    <property type="term" value="F:sterol transfer activity"/>
    <property type="evidence" value="ECO:0007669"/>
    <property type="project" value="TreeGrafter"/>
</dbReference>
<sequence length="1065" mass="115469">MIRPGTTSLMKVASNLTTPSASPLKEETKKYSSTMSSYDAGRSGRKLEMSGPGEADAGKVATSPDGARAGKRGVQAPRSAGGQDAKGAWPGDKKGGVVLDLIVDLPVQELWALFTSDSEKSTMWRRLNRHRKYEEVTTGEWSASKGEGRERESTYITGFKSSFIRGKHKTYETHRVVLEPEGGASFAMEVSARVPTLPIGDCMRTVVQYCMCDRDGGSSFLRASYETVYTKTPMLKGQIEKNTAEGVRDNAKDLRATLATIAEVREDPHAVGAGSGKPTAHRRRGSNVDRVVTHGSFRVLMQYPHAFLALLCAAYLAAERLGALEALRPAQGQDPYQAAEDDPVCPLGAKGAIPAVPVPIRDSMSAFCSAAVTFYLSGHAFMLLVLVCHWVITNAAILFLLLLRILRPVTASPIARKVSAPLRDGLKTVLQSLRIKRVDRKITTGMSGGEEELSPGEVVPAAAEAAMAVSKIAEFNHLSPTEQAQAVKGLRDKKQAALVGAASQKDRAGDQDVVVEEVFENQRYQPFRGWGSSWPGHMLPTDCGKWSDRVGVPKVGTQSQIFELVAPALPPSWVWLETEWKIDRSGQGQGLVDQDGYYYGVMAFSGLKDYPPASAEAAKKTMKKFVRRRRWIRTRIHTGKIRDVLSRQNSPGNSVKRKIEVLLGWKKPEVEDQSACIETTPEAKQERAEEEAMPEAGPATLEKSGSGDSVRIGQDVILSEVFEQEVRVGSHNEWVAPHAGGLKRWSNKDASLSSHKFADVAPNLEEGFKWVGHWMIDNSRDSLGCDDDGWSYSAEISDLVGEKGSKVQTLADRIKRRRWVRHQRRLNEGEESATSPQLDLPMPADARASHNSTQLDALDLPKSPNPTGHGEIAKPHRRSSSRSLVDVLDLSGTYEKEDGGGAAGAEDDLMVLPAPPKAASAPRKGSLGPLAEHLPELERRSSRSSLCGHSLPSSVVDSPPRSPSPELSFSNMAALPVEVDDVGLPSPLVTDRSVAVTVSDTQQSEEVNVTPTLSLDASPAAGEGEDESTEGEEVEGGRANEEFYFESKEFSPGTPSGSPRAEEEG</sequence>
<protein>
    <submittedName>
        <fullName evidence="6">VASt domain-containing protein</fullName>
    </submittedName>
</protein>
<organism evidence="6 7">
    <name type="scientific">Chloropicon roscoffensis</name>
    <dbReference type="NCBI Taxonomy" id="1461544"/>
    <lineage>
        <taxon>Eukaryota</taxon>
        <taxon>Viridiplantae</taxon>
        <taxon>Chlorophyta</taxon>
        <taxon>Chloropicophyceae</taxon>
        <taxon>Chloropicales</taxon>
        <taxon>Chloropicaceae</taxon>
        <taxon>Chloropicon</taxon>
    </lineage>
</organism>
<feature type="region of interest" description="Disordered" evidence="3">
    <location>
        <begin position="935"/>
        <end position="969"/>
    </location>
</feature>
<name>A0AAX4PCX2_9CHLO</name>
<keyword evidence="7" id="KW-1185">Reference proteome</keyword>
<feature type="region of interest" description="Disordered" evidence="3">
    <location>
        <begin position="1"/>
        <end position="91"/>
    </location>
</feature>